<dbReference type="SMART" id="SM00046">
    <property type="entry name" value="DAGKc"/>
    <property type="match status" value="1"/>
</dbReference>
<dbReference type="PROSITE" id="PS50146">
    <property type="entry name" value="DAGK"/>
    <property type="match status" value="1"/>
</dbReference>
<dbReference type="Gene3D" id="3.40.50.10330">
    <property type="entry name" value="Probable inorganic polyphosphate/atp-NAD kinase, domain 1"/>
    <property type="match status" value="1"/>
</dbReference>
<dbReference type="GO" id="GO:0016301">
    <property type="term" value="F:kinase activity"/>
    <property type="evidence" value="ECO:0007669"/>
    <property type="project" value="UniProtKB-KW"/>
</dbReference>
<dbReference type="InterPro" id="IPR016064">
    <property type="entry name" value="NAD/diacylglycerol_kinase_sf"/>
</dbReference>
<dbReference type="SUPFAM" id="SSF111331">
    <property type="entry name" value="NAD kinase/diacylglycerol kinase-like"/>
    <property type="match status" value="1"/>
</dbReference>
<reference evidence="2 3" key="1">
    <citation type="submission" date="2021-04" db="EMBL/GenBank/DDBJ databases">
        <title>Genomics, taxonomy and metabolism of representatives of sulfur bacteria of the genus Thiothrix: Thiothrix fructosivorans QT, Thiothrix unzii A1T and three new species, Thiothrix subterranea sp. nov., Thiothrix litoralis sp. nov. and 'Candidatus Thiothrix anitrata' sp. nov.</title>
        <authorList>
            <person name="Ravin N.V."/>
            <person name="Smolyakov D."/>
            <person name="Rudenko T.S."/>
            <person name="Mardanov A.V."/>
            <person name="Beletsky A.V."/>
            <person name="Markov N.D."/>
            <person name="Fomenkov A.I."/>
            <person name="Roberts R.J."/>
            <person name="Karnachuk O.V."/>
            <person name="Novikov A."/>
            <person name="Grabovich M.Y."/>
        </authorList>
    </citation>
    <scope>NUCLEOTIDE SEQUENCE [LARGE SCALE GENOMIC DNA]</scope>
    <source>
        <strain evidence="2 3">AS</strain>
    </source>
</reference>
<dbReference type="Pfam" id="PF00781">
    <property type="entry name" value="DAGK_cat"/>
    <property type="match status" value="1"/>
</dbReference>
<protein>
    <submittedName>
        <fullName evidence="2">Diacylglycerol kinase</fullName>
    </submittedName>
</protein>
<keyword evidence="2" id="KW-0418">Kinase</keyword>
<accession>A0ABX7WM37</accession>
<evidence type="ECO:0000259" key="1">
    <source>
        <dbReference type="PROSITE" id="PS50146"/>
    </source>
</evidence>
<dbReference type="PANTHER" id="PTHR12358:SF54">
    <property type="entry name" value="SPHINGOSINE KINASE RELATED PROTEIN"/>
    <property type="match status" value="1"/>
</dbReference>
<proteinExistence type="predicted"/>
<name>A0ABX7WM37_9GAMM</name>
<organism evidence="2 3">
    <name type="scientific">Thiothrix litoralis</name>
    <dbReference type="NCBI Taxonomy" id="2891210"/>
    <lineage>
        <taxon>Bacteria</taxon>
        <taxon>Pseudomonadati</taxon>
        <taxon>Pseudomonadota</taxon>
        <taxon>Gammaproteobacteria</taxon>
        <taxon>Thiotrichales</taxon>
        <taxon>Thiotrichaceae</taxon>
        <taxon>Thiothrix</taxon>
    </lineage>
</organism>
<dbReference type="Proteomes" id="UP000672039">
    <property type="component" value="Chromosome"/>
</dbReference>
<dbReference type="PANTHER" id="PTHR12358">
    <property type="entry name" value="SPHINGOSINE KINASE"/>
    <property type="match status" value="1"/>
</dbReference>
<sequence length="301" mass="32712">MTRFDRKTVPVFINPESGSASGIIDLLQQDQRLSVHAMPATDMADGLRKAMQEGATRILVSGGDGTLALAGGVLAGTDIALGIIPGGTLNHFAKRLGIPSDPQAAIELALTGQAQPVDVGYVNDLLFINTSSVGAYVHFVRTREHLEQWMNYHLASLFAGLRRLLRLRSAHLQLDSNTIHSPLVFVGVGERGLAFPTLGQVRADGQNGLHLLAVRTQNRLETLKLAFSAAIWGRDPLNQSQTLEDCMIGALVLDYRRKKRRIHVAVDGELVFLKLPLHYRFAVGALSVIIPDTASKEQQST</sequence>
<dbReference type="InterPro" id="IPR017438">
    <property type="entry name" value="ATP-NAD_kinase_N"/>
</dbReference>
<dbReference type="InterPro" id="IPR001206">
    <property type="entry name" value="Diacylglycerol_kinase_cat_dom"/>
</dbReference>
<feature type="domain" description="DAGKc" evidence="1">
    <location>
        <begin position="4"/>
        <end position="126"/>
    </location>
</feature>
<evidence type="ECO:0000313" key="3">
    <source>
        <dbReference type="Proteomes" id="UP000672039"/>
    </source>
</evidence>
<keyword evidence="3" id="KW-1185">Reference proteome</keyword>
<gene>
    <name evidence="2" type="ORF">J9253_11650</name>
</gene>
<dbReference type="InterPro" id="IPR050187">
    <property type="entry name" value="Lipid_Phosphate_FormReg"/>
</dbReference>
<dbReference type="Gene3D" id="2.60.200.40">
    <property type="match status" value="1"/>
</dbReference>
<evidence type="ECO:0000313" key="2">
    <source>
        <dbReference type="EMBL" id="QTR44694.1"/>
    </source>
</evidence>
<dbReference type="EMBL" id="CP072801">
    <property type="protein sequence ID" value="QTR44694.1"/>
    <property type="molecule type" value="Genomic_DNA"/>
</dbReference>
<dbReference type="RefSeq" id="WP_210221151.1">
    <property type="nucleotide sequence ID" value="NZ_CP072801.1"/>
</dbReference>
<keyword evidence="2" id="KW-0808">Transferase</keyword>